<keyword evidence="1" id="KW-0732">Signal</keyword>
<dbReference type="RefSeq" id="WP_065935707.1">
    <property type="nucleotide sequence ID" value="NZ_SGFE01000036.1"/>
</dbReference>
<accession>A0A4Q7CXF7</accession>
<dbReference type="Proteomes" id="UP000293369">
    <property type="component" value="Unassembled WGS sequence"/>
</dbReference>
<proteinExistence type="predicted"/>
<name>A0A4Q7CXF7_9PSED</name>
<dbReference type="EMBL" id="SGFE01000036">
    <property type="protein sequence ID" value="RZI30381.1"/>
    <property type="molecule type" value="Genomic_DNA"/>
</dbReference>
<organism evidence="2 3">
    <name type="scientific">Pseudomonas orientalis</name>
    <dbReference type="NCBI Taxonomy" id="76758"/>
    <lineage>
        <taxon>Bacteria</taxon>
        <taxon>Pseudomonadati</taxon>
        <taxon>Pseudomonadota</taxon>
        <taxon>Gammaproteobacteria</taxon>
        <taxon>Pseudomonadales</taxon>
        <taxon>Pseudomonadaceae</taxon>
        <taxon>Pseudomonas</taxon>
    </lineage>
</organism>
<reference evidence="2 3" key="1">
    <citation type="submission" date="2019-02" db="EMBL/GenBank/DDBJ databases">
        <title>Pseudomonas spp from wheat grain.</title>
        <authorList>
            <person name="Cho G.-S."/>
            <person name="Franz C.M.A.P."/>
        </authorList>
    </citation>
    <scope>NUCLEOTIDE SEQUENCE [LARGE SCALE GENOMIC DNA]</scope>
    <source>
        <strain evidence="2 3">133NRW</strain>
    </source>
</reference>
<feature type="chain" id="PRO_5020698121" evidence="1">
    <location>
        <begin position="19"/>
        <end position="122"/>
    </location>
</feature>
<gene>
    <name evidence="2" type="ORF">EUX57_18005</name>
</gene>
<feature type="signal peptide" evidence="1">
    <location>
        <begin position="1"/>
        <end position="18"/>
    </location>
</feature>
<protein>
    <submittedName>
        <fullName evidence="2">Uncharacterized protein</fullName>
    </submittedName>
</protein>
<evidence type="ECO:0000256" key="1">
    <source>
        <dbReference type="SAM" id="SignalP"/>
    </source>
</evidence>
<comment type="caution">
    <text evidence="2">The sequence shown here is derived from an EMBL/GenBank/DDBJ whole genome shotgun (WGS) entry which is preliminary data.</text>
</comment>
<dbReference type="AlphaFoldDB" id="A0A4Q7CXF7"/>
<sequence>MRYRVLISLLALSLNAAAAEQSTDLPSCDIQGQQAVVGETGGQISDLGQAHISARANILSADIGTSRKARNITQVEADRMIKRVQAIRNETDDFVSQQGFLSAGEKASFDRELDGIATQLCK</sequence>
<evidence type="ECO:0000313" key="3">
    <source>
        <dbReference type="Proteomes" id="UP000293369"/>
    </source>
</evidence>
<evidence type="ECO:0000313" key="2">
    <source>
        <dbReference type="EMBL" id="RZI30381.1"/>
    </source>
</evidence>